<accession>A0A0P1LRH6</accession>
<dbReference type="PANTHER" id="PTHR33495">
    <property type="entry name" value="ANTI-SIGMA FACTOR ANTAGONIST TM_1081-RELATED-RELATED"/>
    <property type="match status" value="1"/>
</dbReference>
<dbReference type="OrthoDB" id="9795051at2"/>
<accession>A0A0P1MXV4</accession>
<evidence type="ECO:0000259" key="3">
    <source>
        <dbReference type="PROSITE" id="PS50801"/>
    </source>
</evidence>
<evidence type="ECO:0000313" key="5">
    <source>
        <dbReference type="EMBL" id="CUU01271.1"/>
    </source>
</evidence>
<dbReference type="PANTHER" id="PTHR33495:SF2">
    <property type="entry name" value="ANTI-SIGMA FACTOR ANTAGONIST TM_1081-RELATED"/>
    <property type="match status" value="1"/>
</dbReference>
<accession>A0A0S4MQG7</accession>
<accession>A0A0P1L8H5</accession>
<accession>A0A0P1LFS6</accession>
<dbReference type="SUPFAM" id="SSF52091">
    <property type="entry name" value="SpoIIaa-like"/>
    <property type="match status" value="1"/>
</dbReference>
<proteinExistence type="inferred from homology"/>
<evidence type="ECO:0000256" key="2">
    <source>
        <dbReference type="RuleBase" id="RU003749"/>
    </source>
</evidence>
<dbReference type="AlphaFoldDB" id="A0A0P1L8H5"/>
<sequence length="132" mass="15187">MAKREREKNFDVEIEEKNSVKVLNLRGYLDAYTSLKFEEVMKKLVEGGSYKLVVNMKNLSYISSAGFGVFMAFVDEVRKNGGDIKFCCLSKKIDEIFELLGFKHIFSVLNSENEAIKSFEKVRVKNVKGRKK</sequence>
<reference evidence="5 6" key="1">
    <citation type="submission" date="2015-11" db="EMBL/GenBank/DDBJ databases">
        <authorList>
            <person name="Zhang Y."/>
            <person name="Guo Z."/>
        </authorList>
    </citation>
    <scope>NUCLEOTIDE SEQUENCE [LARGE SCALE GENOMIC DNA]</scope>
    <source>
        <strain evidence="5">JGI-4</strain>
    </source>
</reference>
<dbReference type="STRING" id="1633631.GCA_001442925_00230"/>
<dbReference type="Proteomes" id="UP000182200">
    <property type="component" value="Unassembled WGS sequence"/>
</dbReference>
<evidence type="ECO:0000313" key="7">
    <source>
        <dbReference type="Proteomes" id="UP000182200"/>
    </source>
</evidence>
<dbReference type="RefSeq" id="WP_047134580.1">
    <property type="nucleotide sequence ID" value="NZ_CZVI01000019.1"/>
</dbReference>
<gene>
    <name evidence="5" type="ORF">JGI4_00228</name>
    <name evidence="4" type="ORF">JGI8_01353</name>
</gene>
<protein>
    <recommendedName>
        <fullName evidence="2">Anti-sigma factor antagonist</fullName>
    </recommendedName>
</protein>
<evidence type="ECO:0000313" key="6">
    <source>
        <dbReference type="Proteomes" id="UP000182011"/>
    </source>
</evidence>
<evidence type="ECO:0000256" key="1">
    <source>
        <dbReference type="ARBA" id="ARBA00009013"/>
    </source>
</evidence>
<dbReference type="Proteomes" id="UP000182011">
    <property type="component" value="Unassembled WGS sequence"/>
</dbReference>
<dbReference type="Gene3D" id="3.30.750.24">
    <property type="entry name" value="STAS domain"/>
    <property type="match status" value="1"/>
</dbReference>
<accession>A0A0P1M7H8</accession>
<accession>A0A0P1M2T6</accession>
<organism evidence="5 6">
    <name type="scientific">Candidatus Kryptonium thompsonii</name>
    <dbReference type="NCBI Taxonomy" id="1633631"/>
    <lineage>
        <taxon>Bacteria</taxon>
        <taxon>Pseudomonadati</taxon>
        <taxon>Candidatus Kryptoniota</taxon>
        <taxon>Candidatus Kryptonium</taxon>
    </lineage>
</organism>
<accession>A0A0P1M4V0</accession>
<accession>A0A0P1NUP4</accession>
<dbReference type="EMBL" id="FAOP01000001">
    <property type="protein sequence ID" value="CUU01271.1"/>
    <property type="molecule type" value="Genomic_DNA"/>
</dbReference>
<dbReference type="CDD" id="cd07043">
    <property type="entry name" value="STAS_anti-anti-sigma_factors"/>
    <property type="match status" value="1"/>
</dbReference>
<keyword evidence="7" id="KW-1185">Reference proteome</keyword>
<accession>A0A0P1LIH8</accession>
<dbReference type="EMBL" id="CZVI01000019">
    <property type="protein sequence ID" value="CUS89841.1"/>
    <property type="molecule type" value="Genomic_DNA"/>
</dbReference>
<dbReference type="NCBIfam" id="TIGR00377">
    <property type="entry name" value="ant_ant_sig"/>
    <property type="match status" value="1"/>
</dbReference>
<dbReference type="InterPro" id="IPR002645">
    <property type="entry name" value="STAS_dom"/>
</dbReference>
<reference evidence="4 7" key="2">
    <citation type="submission" date="2015-11" db="EMBL/GenBank/DDBJ databases">
        <authorList>
            <person name="Varghese N."/>
        </authorList>
    </citation>
    <scope>NUCLEOTIDE SEQUENCE [LARGE SCALE GENOMIC DNA]</scope>
    <source>
        <strain evidence="4 7">JGI-8</strain>
    </source>
</reference>
<comment type="similarity">
    <text evidence="1 2">Belongs to the anti-sigma-factor antagonist family.</text>
</comment>
<dbReference type="Pfam" id="PF01740">
    <property type="entry name" value="STAS"/>
    <property type="match status" value="1"/>
</dbReference>
<feature type="domain" description="STAS" evidence="3">
    <location>
        <begin position="10"/>
        <end position="119"/>
    </location>
</feature>
<evidence type="ECO:0000313" key="4">
    <source>
        <dbReference type="EMBL" id="CUS89841.1"/>
    </source>
</evidence>
<dbReference type="InterPro" id="IPR003658">
    <property type="entry name" value="Anti-sigma_ant"/>
</dbReference>
<name>A0A0P1L8H5_9BACT</name>
<dbReference type="GO" id="GO:0043856">
    <property type="term" value="F:anti-sigma factor antagonist activity"/>
    <property type="evidence" value="ECO:0007669"/>
    <property type="project" value="InterPro"/>
</dbReference>
<accession>A0A0N7MZF5</accession>
<dbReference type="PROSITE" id="PS50801">
    <property type="entry name" value="STAS"/>
    <property type="match status" value="1"/>
</dbReference>
<dbReference type="InterPro" id="IPR036513">
    <property type="entry name" value="STAS_dom_sf"/>
</dbReference>